<dbReference type="STRING" id="573321.SAMN04488505_109255"/>
<name>A0A1H8FP81_9BACT</name>
<dbReference type="Pfam" id="PF00561">
    <property type="entry name" value="Abhydrolase_1"/>
    <property type="match status" value="1"/>
</dbReference>
<dbReference type="AlphaFoldDB" id="A0A1H8FP81"/>
<dbReference type="GO" id="GO:0016787">
    <property type="term" value="F:hydrolase activity"/>
    <property type="evidence" value="ECO:0007669"/>
    <property type="project" value="UniProtKB-KW"/>
</dbReference>
<sequence>MKRKWLRIALVVIVVLVVVYYLGPSPATPVYDPALPAVPTDSAGLTGYIALRESRHHLKPDNDARIVWYDSLHRKTPYSVVYLHGFSASRKEGDPVVPDFARRYGCNLYLSRLDGHGIDTTEPLLNMTAEGLWRDAKEALAIGMALGDTVIIAGTSTGGTLALMLAAQYPKQVYAVMNLSPNIAINDPLAFLANNPWGLQVARIVKKGNYNHTNKEGDPAVARYWNTTYRLEAVVQLENLLESGMTKSTFEKIHQPVLNLYYYKDETHQDPTVRVAAILDMEKALGTPATRKAAVPIPGAGVHVLGSSLTSHDLPAVTHAMNNFAEQVLKLKPL</sequence>
<dbReference type="GO" id="GO:0016020">
    <property type="term" value="C:membrane"/>
    <property type="evidence" value="ECO:0007669"/>
    <property type="project" value="TreeGrafter"/>
</dbReference>
<protein>
    <submittedName>
        <fullName evidence="3">Esterase/lipase</fullName>
    </submittedName>
</protein>
<gene>
    <name evidence="3" type="ORF">SAMN04488505_109255</name>
</gene>
<accession>A0A1H8FP81</accession>
<organism evidence="3 4">
    <name type="scientific">Chitinophaga rupis</name>
    <dbReference type="NCBI Taxonomy" id="573321"/>
    <lineage>
        <taxon>Bacteria</taxon>
        <taxon>Pseudomonadati</taxon>
        <taxon>Bacteroidota</taxon>
        <taxon>Chitinophagia</taxon>
        <taxon>Chitinophagales</taxon>
        <taxon>Chitinophagaceae</taxon>
        <taxon>Chitinophaga</taxon>
    </lineage>
</organism>
<evidence type="ECO:0000259" key="2">
    <source>
        <dbReference type="Pfam" id="PF00561"/>
    </source>
</evidence>
<evidence type="ECO:0000313" key="4">
    <source>
        <dbReference type="Proteomes" id="UP000198984"/>
    </source>
</evidence>
<dbReference type="OrthoDB" id="5416147at2"/>
<dbReference type="Gene3D" id="3.40.50.1820">
    <property type="entry name" value="alpha/beta hydrolase"/>
    <property type="match status" value="1"/>
</dbReference>
<dbReference type="InterPro" id="IPR029058">
    <property type="entry name" value="AB_hydrolase_fold"/>
</dbReference>
<dbReference type="EMBL" id="FOBB01000009">
    <property type="protein sequence ID" value="SEN33385.1"/>
    <property type="molecule type" value="Genomic_DNA"/>
</dbReference>
<proteinExistence type="predicted"/>
<dbReference type="Proteomes" id="UP000198984">
    <property type="component" value="Unassembled WGS sequence"/>
</dbReference>
<dbReference type="InterPro" id="IPR000073">
    <property type="entry name" value="AB_hydrolase_1"/>
</dbReference>
<dbReference type="PANTHER" id="PTHR43798">
    <property type="entry name" value="MONOACYLGLYCEROL LIPASE"/>
    <property type="match status" value="1"/>
</dbReference>
<keyword evidence="1" id="KW-0378">Hydrolase</keyword>
<reference evidence="3 4" key="1">
    <citation type="submission" date="2016-10" db="EMBL/GenBank/DDBJ databases">
        <authorList>
            <person name="de Groot N.N."/>
        </authorList>
    </citation>
    <scope>NUCLEOTIDE SEQUENCE [LARGE SCALE GENOMIC DNA]</scope>
    <source>
        <strain evidence="3 4">DSM 21039</strain>
    </source>
</reference>
<dbReference type="InterPro" id="IPR050266">
    <property type="entry name" value="AB_hydrolase_sf"/>
</dbReference>
<keyword evidence="4" id="KW-1185">Reference proteome</keyword>
<evidence type="ECO:0000313" key="3">
    <source>
        <dbReference type="EMBL" id="SEN33385.1"/>
    </source>
</evidence>
<feature type="domain" description="AB hydrolase-1" evidence="2">
    <location>
        <begin position="79"/>
        <end position="194"/>
    </location>
</feature>
<dbReference type="PANTHER" id="PTHR43798:SF31">
    <property type="entry name" value="AB HYDROLASE SUPERFAMILY PROTEIN YCLE"/>
    <property type="match status" value="1"/>
</dbReference>
<dbReference type="RefSeq" id="WP_089919479.1">
    <property type="nucleotide sequence ID" value="NZ_FOBB01000009.1"/>
</dbReference>
<evidence type="ECO:0000256" key="1">
    <source>
        <dbReference type="ARBA" id="ARBA00022801"/>
    </source>
</evidence>
<dbReference type="SUPFAM" id="SSF53474">
    <property type="entry name" value="alpha/beta-Hydrolases"/>
    <property type="match status" value="1"/>
</dbReference>